<evidence type="ECO:0000259" key="2">
    <source>
        <dbReference type="Pfam" id="PF13462"/>
    </source>
</evidence>
<keyword evidence="4" id="KW-1185">Reference proteome</keyword>
<dbReference type="EMBL" id="CP039704">
    <property type="protein sequence ID" value="QCI79903.1"/>
    <property type="molecule type" value="Genomic_DNA"/>
</dbReference>
<protein>
    <recommendedName>
        <fullName evidence="2">Thioredoxin-like fold domain-containing protein</fullName>
    </recommendedName>
</protein>
<gene>
    <name evidence="3" type="ORF">E6W36_11500</name>
</gene>
<reference evidence="4" key="1">
    <citation type="submission" date="2019-04" db="EMBL/GenBank/DDBJ databases">
        <title>Complete genome sequence of Sphingomonas sp. W1-2-3.</title>
        <authorList>
            <person name="Im W.T."/>
        </authorList>
    </citation>
    <scope>NUCLEOTIDE SEQUENCE [LARGE SCALE GENOMIC DNA]</scope>
    <source>
        <strain evidence="4">W1-2-3</strain>
    </source>
</reference>
<proteinExistence type="predicted"/>
<dbReference type="SUPFAM" id="SSF52833">
    <property type="entry name" value="Thioredoxin-like"/>
    <property type="match status" value="1"/>
</dbReference>
<dbReference type="InterPro" id="IPR012336">
    <property type="entry name" value="Thioredoxin-like_fold"/>
</dbReference>
<sequence length="69" mass="7638">MAEAGRDPQIAHRPVPGEKDDLNTLNDIRKVAFETYKINGTPSFVINGESFDGQPTWPALKAKLLDLTK</sequence>
<dbReference type="Proteomes" id="UP000298714">
    <property type="component" value="Chromosome"/>
</dbReference>
<evidence type="ECO:0000313" key="3">
    <source>
        <dbReference type="EMBL" id="QCI79903.1"/>
    </source>
</evidence>
<accession>A0A4D7C9Y4</accession>
<dbReference type="KEGG" id="hgn:E6W36_11500"/>
<organism evidence="3 4">
    <name type="scientific">Hankyongella ginsenosidimutans</name>
    <dbReference type="NCBI Taxonomy" id="1763828"/>
    <lineage>
        <taxon>Bacteria</taxon>
        <taxon>Pseudomonadati</taxon>
        <taxon>Pseudomonadota</taxon>
        <taxon>Alphaproteobacteria</taxon>
        <taxon>Sphingomonadales</taxon>
        <taxon>Sphingomonadaceae</taxon>
        <taxon>Hankyongella</taxon>
    </lineage>
</organism>
<evidence type="ECO:0000256" key="1">
    <source>
        <dbReference type="SAM" id="MobiDB-lite"/>
    </source>
</evidence>
<evidence type="ECO:0000313" key="4">
    <source>
        <dbReference type="Proteomes" id="UP000298714"/>
    </source>
</evidence>
<feature type="region of interest" description="Disordered" evidence="1">
    <location>
        <begin position="1"/>
        <end position="21"/>
    </location>
</feature>
<feature type="domain" description="Thioredoxin-like fold" evidence="2">
    <location>
        <begin position="19"/>
        <end position="62"/>
    </location>
</feature>
<name>A0A4D7C9Y4_9SPHN</name>
<dbReference type="Pfam" id="PF13462">
    <property type="entry name" value="Thioredoxin_4"/>
    <property type="match status" value="1"/>
</dbReference>
<dbReference type="Gene3D" id="3.40.30.10">
    <property type="entry name" value="Glutaredoxin"/>
    <property type="match status" value="1"/>
</dbReference>
<dbReference type="AlphaFoldDB" id="A0A4D7C9Y4"/>
<dbReference type="InterPro" id="IPR036249">
    <property type="entry name" value="Thioredoxin-like_sf"/>
</dbReference>